<evidence type="ECO:0000256" key="9">
    <source>
        <dbReference type="ARBA" id="ARBA00022777"/>
    </source>
</evidence>
<evidence type="ECO:0000256" key="11">
    <source>
        <dbReference type="ARBA" id="ARBA00022989"/>
    </source>
</evidence>
<dbReference type="Pfam" id="PF00512">
    <property type="entry name" value="HisKA"/>
    <property type="match status" value="1"/>
</dbReference>
<feature type="domain" description="HAMP" evidence="16">
    <location>
        <begin position="280"/>
        <end position="333"/>
    </location>
</feature>
<dbReference type="InterPro" id="IPR004358">
    <property type="entry name" value="Sig_transdc_His_kin-like_C"/>
</dbReference>
<dbReference type="CDD" id="cd00130">
    <property type="entry name" value="PAS"/>
    <property type="match status" value="1"/>
</dbReference>
<dbReference type="NCBIfam" id="TIGR00229">
    <property type="entry name" value="sensory_box"/>
    <property type="match status" value="1"/>
</dbReference>
<dbReference type="InterPro" id="IPR000014">
    <property type="entry name" value="PAS"/>
</dbReference>
<feature type="transmembrane region" description="Helical" evidence="14">
    <location>
        <begin position="7"/>
        <end position="27"/>
    </location>
</feature>
<dbReference type="GO" id="GO:0005524">
    <property type="term" value="F:ATP binding"/>
    <property type="evidence" value="ECO:0007669"/>
    <property type="project" value="UniProtKB-KW"/>
</dbReference>
<dbReference type="PROSITE" id="PS50109">
    <property type="entry name" value="HIS_KIN"/>
    <property type="match status" value="1"/>
</dbReference>
<dbReference type="Gene3D" id="6.10.340.10">
    <property type="match status" value="1"/>
</dbReference>
<evidence type="ECO:0000256" key="2">
    <source>
        <dbReference type="ARBA" id="ARBA00004651"/>
    </source>
</evidence>
<dbReference type="PRINTS" id="PR00344">
    <property type="entry name" value="BCTRLSENSOR"/>
</dbReference>
<evidence type="ECO:0000256" key="3">
    <source>
        <dbReference type="ARBA" id="ARBA00012438"/>
    </source>
</evidence>
<feature type="transmembrane region" description="Helical" evidence="14">
    <location>
        <begin position="254"/>
        <end position="276"/>
    </location>
</feature>
<keyword evidence="6" id="KW-0808">Transferase</keyword>
<keyword evidence="13 14" id="KW-0472">Membrane</keyword>
<keyword evidence="12" id="KW-0902">Two-component regulatory system</keyword>
<keyword evidence="18" id="KW-1185">Reference proteome</keyword>
<dbReference type="PIRSF" id="PIRSF037532">
    <property type="entry name" value="STHK_NtrY"/>
    <property type="match status" value="1"/>
</dbReference>
<dbReference type="Gene3D" id="3.30.565.10">
    <property type="entry name" value="Histidine kinase-like ATPase, C-terminal domain"/>
    <property type="match status" value="1"/>
</dbReference>
<keyword evidence="5" id="KW-0597">Phosphoprotein</keyword>
<keyword evidence="7 14" id="KW-0812">Transmembrane</keyword>
<dbReference type="InterPro" id="IPR003660">
    <property type="entry name" value="HAMP_dom"/>
</dbReference>
<dbReference type="InterPro" id="IPR013767">
    <property type="entry name" value="PAS_fold"/>
</dbReference>
<dbReference type="Proteomes" id="UP000253934">
    <property type="component" value="Unassembled WGS sequence"/>
</dbReference>
<evidence type="ECO:0000256" key="14">
    <source>
        <dbReference type="SAM" id="Phobius"/>
    </source>
</evidence>
<dbReference type="Pfam" id="PF00672">
    <property type="entry name" value="HAMP"/>
    <property type="match status" value="1"/>
</dbReference>
<evidence type="ECO:0000256" key="6">
    <source>
        <dbReference type="ARBA" id="ARBA00022679"/>
    </source>
</evidence>
<dbReference type="InterPro" id="IPR003661">
    <property type="entry name" value="HisK_dim/P_dom"/>
</dbReference>
<dbReference type="PROSITE" id="PS50885">
    <property type="entry name" value="HAMP"/>
    <property type="match status" value="1"/>
</dbReference>
<dbReference type="PANTHER" id="PTHR45528:SF1">
    <property type="entry name" value="SENSOR HISTIDINE KINASE CPXA"/>
    <property type="match status" value="1"/>
</dbReference>
<organism evidence="17 18">
    <name type="scientific">Spirobacillus cienkowskii</name>
    <dbReference type="NCBI Taxonomy" id="495820"/>
    <lineage>
        <taxon>Bacteria</taxon>
        <taxon>Pseudomonadati</taxon>
        <taxon>Bdellovibrionota</taxon>
        <taxon>Oligoflexia</taxon>
        <taxon>Silvanigrellales</taxon>
        <taxon>Spirobacillus</taxon>
    </lineage>
</organism>
<evidence type="ECO:0000256" key="7">
    <source>
        <dbReference type="ARBA" id="ARBA00022692"/>
    </source>
</evidence>
<keyword evidence="10" id="KW-0067">ATP-binding</keyword>
<dbReference type="GO" id="GO:0000155">
    <property type="term" value="F:phosphorelay sensor kinase activity"/>
    <property type="evidence" value="ECO:0007669"/>
    <property type="project" value="InterPro"/>
</dbReference>
<dbReference type="Gene3D" id="1.10.287.130">
    <property type="match status" value="1"/>
</dbReference>
<keyword evidence="9" id="KW-0418">Kinase</keyword>
<dbReference type="SUPFAM" id="SSF47384">
    <property type="entry name" value="Homodimeric domain of signal transducing histidine kinase"/>
    <property type="match status" value="1"/>
</dbReference>
<dbReference type="InterPro" id="IPR036097">
    <property type="entry name" value="HisK_dim/P_sf"/>
</dbReference>
<dbReference type="InterPro" id="IPR003594">
    <property type="entry name" value="HATPase_dom"/>
</dbReference>
<evidence type="ECO:0000313" key="18">
    <source>
        <dbReference type="Proteomes" id="UP000253934"/>
    </source>
</evidence>
<evidence type="ECO:0000259" key="15">
    <source>
        <dbReference type="PROSITE" id="PS50109"/>
    </source>
</evidence>
<evidence type="ECO:0000313" key="17">
    <source>
        <dbReference type="EMBL" id="RDB35464.1"/>
    </source>
</evidence>
<keyword evidence="4" id="KW-1003">Cell membrane</keyword>
<gene>
    <name evidence="17" type="ORF">DCC88_10170</name>
</gene>
<dbReference type="SUPFAM" id="SSF55785">
    <property type="entry name" value="PYP-like sensor domain (PAS domain)"/>
    <property type="match status" value="1"/>
</dbReference>
<evidence type="ECO:0000256" key="10">
    <source>
        <dbReference type="ARBA" id="ARBA00022840"/>
    </source>
</evidence>
<comment type="catalytic activity">
    <reaction evidence="1">
        <text>ATP + protein L-histidine = ADP + protein N-phospho-L-histidine.</text>
        <dbReference type="EC" id="2.7.13.3"/>
    </reaction>
</comment>
<dbReference type="SUPFAM" id="SSF55874">
    <property type="entry name" value="ATPase domain of HSP90 chaperone/DNA topoisomerase II/histidine kinase"/>
    <property type="match status" value="1"/>
</dbReference>
<dbReference type="InterPro" id="IPR005467">
    <property type="entry name" value="His_kinase_dom"/>
</dbReference>
<protein>
    <recommendedName>
        <fullName evidence="3">histidine kinase</fullName>
        <ecNumber evidence="3">2.7.13.3</ecNumber>
    </recommendedName>
</protein>
<name>A0A369KUR8_9BACT</name>
<dbReference type="Gene3D" id="3.30.450.20">
    <property type="entry name" value="PAS domain"/>
    <property type="match status" value="1"/>
</dbReference>
<feature type="transmembrane region" description="Helical" evidence="14">
    <location>
        <begin position="47"/>
        <end position="69"/>
    </location>
</feature>
<accession>A0A369KUR8</accession>
<dbReference type="PANTHER" id="PTHR45528">
    <property type="entry name" value="SENSOR HISTIDINE KINASE CPXA"/>
    <property type="match status" value="1"/>
</dbReference>
<dbReference type="GO" id="GO:0006355">
    <property type="term" value="P:regulation of DNA-templated transcription"/>
    <property type="evidence" value="ECO:0007669"/>
    <property type="project" value="InterPro"/>
</dbReference>
<dbReference type="InterPro" id="IPR017232">
    <property type="entry name" value="NtrY"/>
</dbReference>
<evidence type="ECO:0000256" key="8">
    <source>
        <dbReference type="ARBA" id="ARBA00022741"/>
    </source>
</evidence>
<dbReference type="Pfam" id="PF00989">
    <property type="entry name" value="PAS"/>
    <property type="match status" value="1"/>
</dbReference>
<dbReference type="SMART" id="SM00387">
    <property type="entry name" value="HATPase_c"/>
    <property type="match status" value="1"/>
</dbReference>
<evidence type="ECO:0000259" key="16">
    <source>
        <dbReference type="PROSITE" id="PS50885"/>
    </source>
</evidence>
<dbReference type="SMART" id="SM00304">
    <property type="entry name" value="HAMP"/>
    <property type="match status" value="1"/>
</dbReference>
<dbReference type="GO" id="GO:0005886">
    <property type="term" value="C:plasma membrane"/>
    <property type="evidence" value="ECO:0007669"/>
    <property type="project" value="UniProtKB-SubCell"/>
</dbReference>
<dbReference type="EC" id="2.7.13.3" evidence="3"/>
<proteinExistence type="predicted"/>
<feature type="domain" description="Histidine kinase" evidence="15">
    <location>
        <begin position="483"/>
        <end position="714"/>
    </location>
</feature>
<dbReference type="SUPFAM" id="SSF158472">
    <property type="entry name" value="HAMP domain-like"/>
    <property type="match status" value="1"/>
</dbReference>
<keyword evidence="11 14" id="KW-1133">Transmembrane helix</keyword>
<evidence type="ECO:0000256" key="13">
    <source>
        <dbReference type="ARBA" id="ARBA00023136"/>
    </source>
</evidence>
<evidence type="ECO:0000256" key="1">
    <source>
        <dbReference type="ARBA" id="ARBA00000085"/>
    </source>
</evidence>
<dbReference type="EMBL" id="QOVW01000085">
    <property type="protein sequence ID" value="RDB35464.1"/>
    <property type="molecule type" value="Genomic_DNA"/>
</dbReference>
<dbReference type="Pfam" id="PF02518">
    <property type="entry name" value="HATPase_c"/>
    <property type="match status" value="1"/>
</dbReference>
<reference evidence="17" key="1">
    <citation type="submission" date="2018-04" db="EMBL/GenBank/DDBJ databases">
        <title>Draft genome sequence of the Candidatus Spirobacillus cienkowskii, a pathogen of freshwater Daphnia species, reconstructed from hemolymph metagenomic reads.</title>
        <authorList>
            <person name="Bresciani L."/>
            <person name="Lemos L.N."/>
            <person name="Wale N."/>
            <person name="Lin J.Y."/>
            <person name="Fernandes G.R."/>
            <person name="Duffy M.A."/>
            <person name="Rodrigues J.M."/>
        </authorList>
    </citation>
    <scope>NUCLEOTIDE SEQUENCE [LARGE SCALE GENOMIC DNA]</scope>
    <source>
        <strain evidence="17">Binning01</strain>
    </source>
</reference>
<dbReference type="SMART" id="SM00388">
    <property type="entry name" value="HisKA"/>
    <property type="match status" value="1"/>
</dbReference>
<dbReference type="AlphaFoldDB" id="A0A369KUR8"/>
<dbReference type="InterPro" id="IPR035965">
    <property type="entry name" value="PAS-like_dom_sf"/>
</dbReference>
<dbReference type="SMART" id="SM00091">
    <property type="entry name" value="PAS"/>
    <property type="match status" value="1"/>
</dbReference>
<comment type="caution">
    <text evidence="17">The sequence shown here is derived from an EMBL/GenBank/DDBJ whole genome shotgun (WGS) entry which is preliminary data.</text>
</comment>
<dbReference type="CDD" id="cd06225">
    <property type="entry name" value="HAMP"/>
    <property type="match status" value="1"/>
</dbReference>
<dbReference type="InterPro" id="IPR050398">
    <property type="entry name" value="HssS/ArlS-like"/>
</dbReference>
<keyword evidence="8" id="KW-0547">Nucleotide-binding</keyword>
<dbReference type="InterPro" id="IPR036890">
    <property type="entry name" value="HATPase_C_sf"/>
</dbReference>
<dbReference type="CDD" id="cd00082">
    <property type="entry name" value="HisKA"/>
    <property type="match status" value="1"/>
</dbReference>
<sequence length="723" mass="82613">MKYRSRLYAIFVWVFFAIIIAVTGAWLESHIVKDGAVFGSKFFGSSIFLFFSAVNINVILLLLFVFLTFRSGVKLIVENAHGAFGSKLNTKLVTAFLFFSLLPTVILLYVSTKFVNTNFEKWLPSNFVEATEETLNSESKYQTQISKLFNNQYPTKDNLESFDFVKDKRKDKLIYISKNEKLDEKIILNVIEKNQLQVGIKPVWFEFGKDRMILMKSNSNFIFGIISPKMLHPQWLLLKSEYPESQNAAKVLKLSYYVMLGVITLLIVFSATWLGFTIAREITVPMQILSQATESISHGNYSVKIDEIVSDDEMGKLALNFRSMVADLKLEKERAELFSNEIKRKADELQIKSEYNEVLLRNVNAAVIALNQNLIVESWNHRAESIFKLKEADAIGRHITDLIEKDVFHNAFEKALLEVAGSTKKHIEQEWVGKITELEYQLQVAVTTLLSPRGQMVKIIFINDITELAKVQRMAAWRDVARRVAHEIKNPLTPIKLGAQRIERRFSERFEGIEKSIFKECVQIILQSTESIRLLVDEFIKFSRMPHAFLEEGNIVEFVYMSLKGFVGNSENVPMIFELKIDDEYIKLENDERTTKKLPGVICKFDRDQIVRMLVNLISNAVVVSQGKGVPVVVSVESMTGSSMLKIKVKDYGDGLSKEVRSRLFEPYFSTKKTGTGLGLVIAKQIVDEHFGRIYVEGNHPKGTVFIVEIPAINLKKHEDKLS</sequence>
<evidence type="ECO:0000256" key="5">
    <source>
        <dbReference type="ARBA" id="ARBA00022553"/>
    </source>
</evidence>
<evidence type="ECO:0000256" key="12">
    <source>
        <dbReference type="ARBA" id="ARBA00023012"/>
    </source>
</evidence>
<comment type="subcellular location">
    <subcellularLocation>
        <location evidence="2">Cell membrane</location>
        <topology evidence="2">Multi-pass membrane protein</topology>
    </subcellularLocation>
</comment>
<evidence type="ECO:0000256" key="4">
    <source>
        <dbReference type="ARBA" id="ARBA00022475"/>
    </source>
</evidence>